<feature type="transmembrane region" description="Helical" evidence="1">
    <location>
        <begin position="20"/>
        <end position="38"/>
    </location>
</feature>
<evidence type="ECO:0000256" key="1">
    <source>
        <dbReference type="SAM" id="Phobius"/>
    </source>
</evidence>
<comment type="caution">
    <text evidence="2">The sequence shown here is derived from an EMBL/GenBank/DDBJ whole genome shotgun (WGS) entry which is preliminary data.</text>
</comment>
<dbReference type="AlphaFoldDB" id="A0AAQ1SUG6"/>
<evidence type="ECO:0000313" key="2">
    <source>
        <dbReference type="EMBL" id="SPO62053.1"/>
    </source>
</evidence>
<evidence type="ECO:0000313" key="3">
    <source>
        <dbReference type="Proteomes" id="UP000294335"/>
    </source>
</evidence>
<keyword evidence="1" id="KW-0812">Transmembrane</keyword>
<name>A0AAQ1SUG6_9PSED</name>
<reference evidence="2 3" key="1">
    <citation type="submission" date="2018-02" db="EMBL/GenBank/DDBJ databases">
        <authorList>
            <person name="Dubost A."/>
        </authorList>
    </citation>
    <scope>NUCLEOTIDE SEQUENCE [LARGE SCALE GENOMIC DNA]</scope>
    <source>
        <strain evidence="3">JV551A3</strain>
    </source>
</reference>
<feature type="transmembrane region" description="Helical" evidence="1">
    <location>
        <begin position="44"/>
        <end position="68"/>
    </location>
</feature>
<keyword evidence="3" id="KW-1185">Reference proteome</keyword>
<dbReference type="EMBL" id="OPYN01000164">
    <property type="protein sequence ID" value="SPO62053.1"/>
    <property type="molecule type" value="Genomic_DNA"/>
</dbReference>
<organism evidence="2 3">
    <name type="scientific">Pseudomonas inefficax</name>
    <dbReference type="NCBI Taxonomy" id="2078786"/>
    <lineage>
        <taxon>Bacteria</taxon>
        <taxon>Pseudomonadati</taxon>
        <taxon>Pseudomonadota</taxon>
        <taxon>Gammaproteobacteria</taxon>
        <taxon>Pseudomonadales</taxon>
        <taxon>Pseudomonadaceae</taxon>
        <taxon>Pseudomonas</taxon>
    </lineage>
</organism>
<proteinExistence type="predicted"/>
<keyword evidence="1" id="KW-1133">Transmembrane helix</keyword>
<protein>
    <submittedName>
        <fullName evidence="2">Uncharacterized protein</fullName>
    </submittedName>
</protein>
<accession>A0AAQ1SUG6</accession>
<sequence>MTRSTVGLSRPRPRDTLIKLIVLIDFSLFLMPPLHWYFGDGIAAHALGYFLGSSLLVALSLPIISVYADHEEY</sequence>
<dbReference type="Proteomes" id="UP000294335">
    <property type="component" value="Unassembled WGS sequence"/>
</dbReference>
<keyword evidence="1" id="KW-0472">Membrane</keyword>
<gene>
    <name evidence="2" type="ORF">JV551A3_V1_1640129</name>
</gene>